<dbReference type="HAMAP" id="MF_02128">
    <property type="entry name" value="TMP_kinase"/>
    <property type="match status" value="1"/>
</dbReference>
<feature type="binding site" evidence="1">
    <location>
        <position position="32"/>
    </location>
    <ligand>
        <name>Mg(2+)</name>
        <dbReference type="ChEBI" id="CHEBI:18420"/>
        <label>3</label>
    </ligand>
</feature>
<keyword evidence="1 4" id="KW-0418">Kinase</keyword>
<dbReference type="EC" id="2.7.4.16" evidence="1"/>
<evidence type="ECO:0000259" key="2">
    <source>
        <dbReference type="Pfam" id="PF00586"/>
    </source>
</evidence>
<evidence type="ECO:0000313" key="4">
    <source>
        <dbReference type="EMBL" id="OKH22610.1"/>
    </source>
</evidence>
<organism evidence="4 5">
    <name type="scientific">Hydrococcus rivularis NIES-593</name>
    <dbReference type="NCBI Taxonomy" id="1921803"/>
    <lineage>
        <taxon>Bacteria</taxon>
        <taxon>Bacillati</taxon>
        <taxon>Cyanobacteriota</taxon>
        <taxon>Cyanophyceae</taxon>
        <taxon>Pleurocapsales</taxon>
        <taxon>Hydrococcaceae</taxon>
        <taxon>Hydrococcus</taxon>
    </lineage>
</organism>
<keyword evidence="1" id="KW-0067">ATP-binding</keyword>
<sequence length="333" mass="35615">MSHPTKTVKDIGEQGLLQRLQNFCPPGMVGDDAAVLEIESGYSMVVTTDMLVDGVHFSDRTTSPEDVGWRAAAANLSDLAAMGASPIGITLALGLPGEVAISWVEALYHGLYDCLQRYQTPIVGGDICCSSVITVSITAFGRVLPQRVIRRFNAKAGDAIVATGFHGCSRAGLELLLHPESGQNLAETAKNTLIQAHQRPQPRLDILDHLWAIVGDRSVAGMDSSDGLADAVVQICRCSGVGARIERQAIPISPALQQFVSPEQALEWILYGGEDFELVLCLSPQSAQDLVNHLGSAAAIIGMITSEPTVELIDRSGNYAPRQLTLSEGFQHF</sequence>
<comment type="function">
    <text evidence="1">Catalyzes the ATP-dependent phosphorylation of thiamine-monophosphate (TMP) to form thiamine-pyrophosphate (TPP), the active form of vitamin B1.</text>
</comment>
<feature type="binding site" evidence="1">
    <location>
        <position position="78"/>
    </location>
    <ligand>
        <name>Mg(2+)</name>
        <dbReference type="ChEBI" id="CHEBI:18420"/>
        <label>3</label>
    </ligand>
</feature>
<feature type="binding site" evidence="1">
    <location>
        <position position="126"/>
    </location>
    <ligand>
        <name>Mg(2+)</name>
        <dbReference type="ChEBI" id="CHEBI:18420"/>
        <label>1</label>
    </ligand>
</feature>
<feature type="binding site" evidence="1">
    <location>
        <position position="274"/>
    </location>
    <ligand>
        <name>substrate</name>
    </ligand>
</feature>
<dbReference type="InterPro" id="IPR016188">
    <property type="entry name" value="PurM-like_N"/>
</dbReference>
<comment type="similarity">
    <text evidence="1">Belongs to the thiamine-monophosphate kinase family.</text>
</comment>
<dbReference type="GO" id="GO:0009228">
    <property type="term" value="P:thiamine biosynthetic process"/>
    <property type="evidence" value="ECO:0007669"/>
    <property type="project" value="UniProtKB-KW"/>
</dbReference>
<dbReference type="InterPro" id="IPR010918">
    <property type="entry name" value="PurM-like_C_dom"/>
</dbReference>
<evidence type="ECO:0000313" key="5">
    <source>
        <dbReference type="Proteomes" id="UP000186868"/>
    </source>
</evidence>
<reference evidence="4 5" key="1">
    <citation type="submission" date="2016-11" db="EMBL/GenBank/DDBJ databases">
        <title>Draft Genome Sequences of Nine Cyanobacterial Strains from Diverse Habitats.</title>
        <authorList>
            <person name="Zhu T."/>
            <person name="Hou S."/>
            <person name="Lu X."/>
            <person name="Hess W.R."/>
        </authorList>
    </citation>
    <scope>NUCLEOTIDE SEQUENCE [LARGE SCALE GENOMIC DNA]</scope>
    <source>
        <strain evidence="4 5">NIES-593</strain>
    </source>
</reference>
<dbReference type="GO" id="GO:0000287">
    <property type="term" value="F:magnesium ion binding"/>
    <property type="evidence" value="ECO:0007669"/>
    <property type="project" value="UniProtKB-UniRule"/>
</dbReference>
<feature type="binding site" evidence="1">
    <location>
        <position position="56"/>
    </location>
    <ligand>
        <name>substrate</name>
    </ligand>
</feature>
<feature type="binding site" evidence="1">
    <location>
        <position position="108"/>
    </location>
    <ligand>
        <name>ATP</name>
        <dbReference type="ChEBI" id="CHEBI:30616"/>
    </ligand>
</feature>
<dbReference type="GO" id="GO:0009030">
    <property type="term" value="F:thiamine-phosphate kinase activity"/>
    <property type="evidence" value="ECO:0007669"/>
    <property type="project" value="UniProtKB-UniRule"/>
</dbReference>
<dbReference type="GO" id="GO:0009229">
    <property type="term" value="P:thiamine diphosphate biosynthetic process"/>
    <property type="evidence" value="ECO:0007669"/>
    <property type="project" value="UniProtKB-UniRule"/>
</dbReference>
<gene>
    <name evidence="1" type="primary">thiL</name>
    <name evidence="4" type="ORF">NIES593_12520</name>
</gene>
<feature type="domain" description="PurM-like N-terminal" evidence="2">
    <location>
        <begin position="30"/>
        <end position="143"/>
    </location>
</feature>
<feature type="binding site" evidence="1">
    <location>
        <begin position="125"/>
        <end position="126"/>
    </location>
    <ligand>
        <name>ATP</name>
        <dbReference type="ChEBI" id="CHEBI:30616"/>
    </ligand>
</feature>
<feature type="binding site" evidence="1">
    <location>
        <position position="151"/>
    </location>
    <ligand>
        <name>ATP</name>
        <dbReference type="ChEBI" id="CHEBI:30616"/>
    </ligand>
</feature>
<keyword evidence="5" id="KW-1185">Reference proteome</keyword>
<feature type="binding site" evidence="1">
    <location>
        <position position="330"/>
    </location>
    <ligand>
        <name>substrate</name>
    </ligand>
</feature>
<evidence type="ECO:0000259" key="3">
    <source>
        <dbReference type="Pfam" id="PF02769"/>
    </source>
</evidence>
<dbReference type="PANTHER" id="PTHR30270">
    <property type="entry name" value="THIAMINE-MONOPHOSPHATE KINASE"/>
    <property type="match status" value="1"/>
</dbReference>
<evidence type="ECO:0000256" key="1">
    <source>
        <dbReference type="HAMAP-Rule" id="MF_02128"/>
    </source>
</evidence>
<dbReference type="CDD" id="cd02194">
    <property type="entry name" value="ThiL"/>
    <property type="match status" value="1"/>
</dbReference>
<feature type="binding site" evidence="1">
    <location>
        <position position="32"/>
    </location>
    <ligand>
        <name>Mg(2+)</name>
        <dbReference type="ChEBI" id="CHEBI:18420"/>
        <label>4</label>
    </ligand>
</feature>
<name>A0A1U7HGA8_9CYAN</name>
<dbReference type="NCBIfam" id="TIGR01379">
    <property type="entry name" value="thiL"/>
    <property type="match status" value="1"/>
</dbReference>
<dbReference type="InterPro" id="IPR006283">
    <property type="entry name" value="ThiL-like"/>
</dbReference>
<feature type="binding site" evidence="1">
    <location>
        <position position="49"/>
    </location>
    <ligand>
        <name>Mg(2+)</name>
        <dbReference type="ChEBI" id="CHEBI:18420"/>
        <label>1</label>
    </ligand>
</feature>
<protein>
    <recommendedName>
        <fullName evidence="1">Thiamine-monophosphate kinase</fullName>
        <shortName evidence="1">TMP kinase</shortName>
        <shortName evidence="1">Thiamine-phosphate kinase</shortName>
        <ecNumber evidence="1">2.7.4.16</ecNumber>
    </recommendedName>
</protein>
<dbReference type="Pfam" id="PF02769">
    <property type="entry name" value="AIRS_C"/>
    <property type="match status" value="1"/>
</dbReference>
<dbReference type="Proteomes" id="UP000186868">
    <property type="component" value="Unassembled WGS sequence"/>
</dbReference>
<dbReference type="Gene3D" id="3.90.650.10">
    <property type="entry name" value="PurM-like C-terminal domain"/>
    <property type="match status" value="1"/>
</dbReference>
<feature type="binding site" evidence="1">
    <location>
        <position position="223"/>
    </location>
    <ligand>
        <name>Mg(2+)</name>
        <dbReference type="ChEBI" id="CHEBI:18420"/>
        <label>3</label>
    </ligand>
</feature>
<keyword evidence="1" id="KW-0784">Thiamine biosynthesis</keyword>
<feature type="binding site" evidence="1">
    <location>
        <position position="78"/>
    </location>
    <ligand>
        <name>Mg(2+)</name>
        <dbReference type="ChEBI" id="CHEBI:18420"/>
        <label>4</label>
    </ligand>
</feature>
<keyword evidence="1" id="KW-0808">Transferase</keyword>
<dbReference type="InterPro" id="IPR036921">
    <property type="entry name" value="PurM-like_N_sf"/>
</dbReference>
<feature type="domain" description="PurM-like C-terminal" evidence="3">
    <location>
        <begin position="155"/>
        <end position="313"/>
    </location>
</feature>
<keyword evidence="1" id="KW-0479">Metal-binding</keyword>
<comment type="pathway">
    <text evidence="1">Cofactor biosynthesis; thiamine diphosphate biosynthesis; thiamine diphosphate from thiamine phosphate: step 1/1.</text>
</comment>
<feature type="binding site" evidence="1">
    <location>
        <position position="47"/>
    </location>
    <ligand>
        <name>Mg(2+)</name>
        <dbReference type="ChEBI" id="CHEBI:18420"/>
        <label>4</label>
    </ligand>
</feature>
<comment type="miscellaneous">
    <text evidence="1">Reaction mechanism of ThiL seems to utilize a direct, inline transfer of the gamma-phosphate of ATP to TMP rather than a phosphorylated enzyme intermediate.</text>
</comment>
<dbReference type="PIRSF" id="PIRSF005303">
    <property type="entry name" value="Thiam_monoph_kin"/>
    <property type="match status" value="1"/>
</dbReference>
<feature type="binding site" evidence="1">
    <location>
        <position position="78"/>
    </location>
    <ligand>
        <name>Mg(2+)</name>
        <dbReference type="ChEBI" id="CHEBI:18420"/>
        <label>2</label>
    </ligand>
</feature>
<keyword evidence="1" id="KW-0547">Nucleotide-binding</keyword>
<dbReference type="SUPFAM" id="SSF55326">
    <property type="entry name" value="PurM N-terminal domain-like"/>
    <property type="match status" value="1"/>
</dbReference>
<dbReference type="OrthoDB" id="9802811at2"/>
<dbReference type="UniPathway" id="UPA00060">
    <property type="reaction ID" value="UER00142"/>
</dbReference>
<feature type="binding site" evidence="1">
    <location>
        <position position="49"/>
    </location>
    <ligand>
        <name>Mg(2+)</name>
        <dbReference type="ChEBI" id="CHEBI:18420"/>
        <label>2</label>
    </ligand>
</feature>
<dbReference type="EMBL" id="MRCB01000013">
    <property type="protein sequence ID" value="OKH22610.1"/>
    <property type="molecule type" value="Genomic_DNA"/>
</dbReference>
<comment type="caution">
    <text evidence="4">The sequence shown here is derived from an EMBL/GenBank/DDBJ whole genome shotgun (WGS) entry which is preliminary data.</text>
</comment>
<feature type="binding site" evidence="1">
    <location>
        <position position="225"/>
    </location>
    <ligand>
        <name>ATP</name>
        <dbReference type="ChEBI" id="CHEBI:30616"/>
    </ligand>
</feature>
<dbReference type="RefSeq" id="WP_073599903.1">
    <property type="nucleotide sequence ID" value="NZ_MRCB01000013.1"/>
</dbReference>
<keyword evidence="1" id="KW-0460">Magnesium</keyword>
<dbReference type="InterPro" id="IPR036676">
    <property type="entry name" value="PurM-like_C_sf"/>
</dbReference>
<feature type="binding site" evidence="1">
    <location>
        <position position="226"/>
    </location>
    <ligand>
        <name>Mg(2+)</name>
        <dbReference type="ChEBI" id="CHEBI:18420"/>
        <label>5</label>
    </ligand>
</feature>
<dbReference type="AlphaFoldDB" id="A0A1U7HGA8"/>
<accession>A0A1U7HGA8</accession>
<dbReference type="PANTHER" id="PTHR30270:SF0">
    <property type="entry name" value="THIAMINE-MONOPHOSPHATE KINASE"/>
    <property type="match status" value="1"/>
</dbReference>
<dbReference type="Pfam" id="PF00586">
    <property type="entry name" value="AIRS"/>
    <property type="match status" value="1"/>
</dbReference>
<dbReference type="STRING" id="1921803.NIES593_12520"/>
<dbReference type="GO" id="GO:0005524">
    <property type="term" value="F:ATP binding"/>
    <property type="evidence" value="ECO:0007669"/>
    <property type="project" value="UniProtKB-UniRule"/>
</dbReference>
<comment type="catalytic activity">
    <reaction evidence="1">
        <text>thiamine phosphate + ATP = thiamine diphosphate + ADP</text>
        <dbReference type="Rhea" id="RHEA:15913"/>
        <dbReference type="ChEBI" id="CHEBI:30616"/>
        <dbReference type="ChEBI" id="CHEBI:37575"/>
        <dbReference type="ChEBI" id="CHEBI:58937"/>
        <dbReference type="ChEBI" id="CHEBI:456216"/>
        <dbReference type="EC" id="2.7.4.16"/>
    </reaction>
</comment>
<feature type="binding site" evidence="1">
    <location>
        <position position="48"/>
    </location>
    <ligand>
        <name>Mg(2+)</name>
        <dbReference type="ChEBI" id="CHEBI:18420"/>
        <label>1</label>
    </ligand>
</feature>
<dbReference type="Gene3D" id="3.30.1330.10">
    <property type="entry name" value="PurM-like, N-terminal domain"/>
    <property type="match status" value="1"/>
</dbReference>
<dbReference type="SUPFAM" id="SSF56042">
    <property type="entry name" value="PurM C-terminal domain-like"/>
    <property type="match status" value="1"/>
</dbReference>
<proteinExistence type="inferred from homology"/>